<evidence type="ECO:0000256" key="4">
    <source>
        <dbReference type="ARBA" id="ARBA00022692"/>
    </source>
</evidence>
<dbReference type="PANTHER" id="PTHR38685:SF1">
    <property type="entry name" value="CELL DIVISION PROTEIN ZIPA"/>
    <property type="match status" value="1"/>
</dbReference>
<evidence type="ECO:0000256" key="1">
    <source>
        <dbReference type="ARBA" id="ARBA00022475"/>
    </source>
</evidence>
<evidence type="ECO:0000256" key="10">
    <source>
        <dbReference type="SAM" id="MobiDB-lite"/>
    </source>
</evidence>
<dbReference type="PANTHER" id="PTHR38685">
    <property type="entry name" value="CELL DIVISION PROTEIN ZIPA"/>
    <property type="match status" value="1"/>
</dbReference>
<keyword evidence="13" id="KW-1185">Reference proteome</keyword>
<name>A0A918KVP4_9GAMM</name>
<feature type="region of interest" description="Disordered" evidence="10">
    <location>
        <begin position="91"/>
        <end position="220"/>
    </location>
</feature>
<keyword evidence="7 8" id="KW-0131">Cell cycle</keyword>
<dbReference type="RefSeq" id="WP_189613726.1">
    <property type="nucleotide sequence ID" value="NZ_BMXR01000022.1"/>
</dbReference>
<reference evidence="12" key="2">
    <citation type="submission" date="2020-09" db="EMBL/GenBank/DDBJ databases">
        <authorList>
            <person name="Sun Q."/>
            <person name="Kim S."/>
        </authorList>
    </citation>
    <scope>NUCLEOTIDE SEQUENCE</scope>
    <source>
        <strain evidence="12">KCTC 22169</strain>
    </source>
</reference>
<reference evidence="12" key="1">
    <citation type="journal article" date="2014" name="Int. J. Syst. Evol. Microbiol.">
        <title>Complete genome sequence of Corynebacterium casei LMG S-19264T (=DSM 44701T), isolated from a smear-ripened cheese.</title>
        <authorList>
            <consortium name="US DOE Joint Genome Institute (JGI-PGF)"/>
            <person name="Walter F."/>
            <person name="Albersmeier A."/>
            <person name="Kalinowski J."/>
            <person name="Ruckert C."/>
        </authorList>
    </citation>
    <scope>NUCLEOTIDE SEQUENCE</scope>
    <source>
        <strain evidence="12">KCTC 22169</strain>
    </source>
</reference>
<evidence type="ECO:0000256" key="3">
    <source>
        <dbReference type="ARBA" id="ARBA00022618"/>
    </source>
</evidence>
<accession>A0A918KVP4</accession>
<sequence length="362" mass="41140">MELREVLVILGVVLIAVIVWDGLRRMQGRKANKYRGGYTHDPEELKKQAEIARELPNGGARVRNMTEEEREDLSSKLNLRERVPMLMDSVEQEVPAEREPDQPESEAVEQGTLDFEAPPREPDPEPEAESSAGFEDHSEEDEVHFTATDDFEPEPETPDIAETNDEDVERAPEPASEPDPEPVAETEPDTEQEPEVEASPIAHSRLERDEPEPQYQEDTRPVEELVIIHVMARDGGELPGSDLLELLIRAGLRFGPLDIFHYRNPKGQMEFSLANCVQPGTLNPDAMDQFTTPGVTLFMQLPLHADMMEAFDHMYEMALFLAKHLDAVVVDEEHSTVTPQRVEHYRERLRNFARSQLIQAHE</sequence>
<dbReference type="NCBIfam" id="TIGR02205">
    <property type="entry name" value="septum_zipA"/>
    <property type="match status" value="1"/>
</dbReference>
<proteinExistence type="inferred from homology"/>
<dbReference type="SMART" id="SM00771">
    <property type="entry name" value="ZipA_C"/>
    <property type="match status" value="1"/>
</dbReference>
<dbReference type="InterPro" id="IPR011919">
    <property type="entry name" value="Cell_div_ZipA"/>
</dbReference>
<evidence type="ECO:0000313" key="12">
    <source>
        <dbReference type="EMBL" id="GGX75694.1"/>
    </source>
</evidence>
<dbReference type="InterPro" id="IPR007449">
    <property type="entry name" value="ZipA_FtsZ-bd_C"/>
</dbReference>
<dbReference type="GO" id="GO:0032153">
    <property type="term" value="C:cell division site"/>
    <property type="evidence" value="ECO:0007669"/>
    <property type="project" value="UniProtKB-UniRule"/>
</dbReference>
<comment type="subcellular location">
    <subcellularLocation>
        <location evidence="8">Cell inner membrane</location>
        <topology evidence="8">Single-pass type I membrane protein</topology>
    </subcellularLocation>
    <text evidence="8">Localizes to the Z ring in an FtsZ-dependent manner.</text>
</comment>
<evidence type="ECO:0000256" key="6">
    <source>
        <dbReference type="ARBA" id="ARBA00023136"/>
    </source>
</evidence>
<evidence type="ECO:0000256" key="9">
    <source>
        <dbReference type="RuleBase" id="RU003612"/>
    </source>
</evidence>
<evidence type="ECO:0000256" key="5">
    <source>
        <dbReference type="ARBA" id="ARBA00022989"/>
    </source>
</evidence>
<keyword evidence="5 8" id="KW-1133">Transmembrane helix</keyword>
<comment type="subunit">
    <text evidence="8">Interacts with FtsZ via their C-terminal domains.</text>
</comment>
<dbReference type="Pfam" id="PF04354">
    <property type="entry name" value="ZipA_C"/>
    <property type="match status" value="1"/>
</dbReference>
<dbReference type="HAMAP" id="MF_00509">
    <property type="entry name" value="ZipA"/>
    <property type="match status" value="1"/>
</dbReference>
<evidence type="ECO:0000256" key="7">
    <source>
        <dbReference type="ARBA" id="ARBA00023306"/>
    </source>
</evidence>
<dbReference type="SUPFAM" id="SSF64383">
    <property type="entry name" value="Cell-division protein ZipA, C-terminal domain"/>
    <property type="match status" value="1"/>
</dbReference>
<dbReference type="Gene3D" id="3.30.1400.10">
    <property type="entry name" value="ZipA, C-terminal FtsZ-binding domain"/>
    <property type="match status" value="1"/>
</dbReference>
<evidence type="ECO:0000256" key="8">
    <source>
        <dbReference type="HAMAP-Rule" id="MF_00509"/>
    </source>
</evidence>
<dbReference type="InterPro" id="IPR036765">
    <property type="entry name" value="ZipA_FtsZ-bd_C_sf"/>
</dbReference>
<keyword evidence="1 8" id="KW-1003">Cell membrane</keyword>
<dbReference type="GO" id="GO:0043093">
    <property type="term" value="P:FtsZ-dependent cytokinesis"/>
    <property type="evidence" value="ECO:0007669"/>
    <property type="project" value="UniProtKB-UniRule"/>
</dbReference>
<feature type="compositionally biased region" description="Acidic residues" evidence="10">
    <location>
        <begin position="149"/>
        <end position="168"/>
    </location>
</feature>
<dbReference type="EMBL" id="BMXR01000022">
    <property type="protein sequence ID" value="GGX75694.1"/>
    <property type="molecule type" value="Genomic_DNA"/>
</dbReference>
<dbReference type="AlphaFoldDB" id="A0A918KVP4"/>
<organism evidence="12 13">
    <name type="scientific">Saccharospirillum salsuginis</name>
    <dbReference type="NCBI Taxonomy" id="418750"/>
    <lineage>
        <taxon>Bacteria</taxon>
        <taxon>Pseudomonadati</taxon>
        <taxon>Pseudomonadota</taxon>
        <taxon>Gammaproteobacteria</taxon>
        <taxon>Oceanospirillales</taxon>
        <taxon>Saccharospirillaceae</taxon>
        <taxon>Saccharospirillum</taxon>
    </lineage>
</organism>
<keyword evidence="2 8" id="KW-0997">Cell inner membrane</keyword>
<comment type="function">
    <text evidence="8 9">Essential cell division protein that stabilizes the FtsZ protofilaments by cross-linking them and that serves as a cytoplasmic membrane anchor for the Z ring. Also required for the recruitment to the septal ring of downstream cell division proteins.</text>
</comment>
<keyword evidence="6 8" id="KW-0472">Membrane</keyword>
<evidence type="ECO:0000313" key="13">
    <source>
        <dbReference type="Proteomes" id="UP000626148"/>
    </source>
</evidence>
<protein>
    <recommendedName>
        <fullName evidence="8 9">Cell division protein ZipA</fullName>
    </recommendedName>
</protein>
<evidence type="ECO:0000259" key="11">
    <source>
        <dbReference type="SMART" id="SM00771"/>
    </source>
</evidence>
<comment type="similarity">
    <text evidence="8 9">Belongs to the ZipA family.</text>
</comment>
<keyword evidence="4 8" id="KW-0812">Transmembrane</keyword>
<feature type="compositionally biased region" description="Acidic residues" evidence="10">
    <location>
        <begin position="176"/>
        <end position="196"/>
    </location>
</feature>
<feature type="transmembrane region" description="Helical" evidence="8">
    <location>
        <begin position="6"/>
        <end position="23"/>
    </location>
</feature>
<dbReference type="GO" id="GO:0005886">
    <property type="term" value="C:plasma membrane"/>
    <property type="evidence" value="ECO:0007669"/>
    <property type="project" value="UniProtKB-SubCell"/>
</dbReference>
<dbReference type="Proteomes" id="UP000626148">
    <property type="component" value="Unassembled WGS sequence"/>
</dbReference>
<comment type="caution">
    <text evidence="12">The sequence shown here is derived from an EMBL/GenBank/DDBJ whole genome shotgun (WGS) entry which is preliminary data.</text>
</comment>
<evidence type="ECO:0000256" key="2">
    <source>
        <dbReference type="ARBA" id="ARBA00022519"/>
    </source>
</evidence>
<feature type="domain" description="ZipA C-terminal FtsZ-binding" evidence="11">
    <location>
        <begin position="222"/>
        <end position="349"/>
    </location>
</feature>
<gene>
    <name evidence="8" type="primary">zipA</name>
    <name evidence="12" type="ORF">GCM10007392_48490</name>
</gene>
<keyword evidence="3 8" id="KW-0132">Cell division</keyword>
<dbReference type="GO" id="GO:0000917">
    <property type="term" value="P:division septum assembly"/>
    <property type="evidence" value="ECO:0007669"/>
    <property type="project" value="TreeGrafter"/>
</dbReference>